<evidence type="ECO:0000256" key="2">
    <source>
        <dbReference type="ARBA" id="ARBA00022448"/>
    </source>
</evidence>
<protein>
    <submittedName>
        <fullName evidence="10">Plastocyanin</fullName>
    </submittedName>
</protein>
<keyword evidence="2" id="KW-0813">Transport</keyword>
<comment type="subcellular location">
    <subcellularLocation>
        <location evidence="1">Membrane</location>
    </subcellularLocation>
</comment>
<feature type="compositionally biased region" description="Gly residues" evidence="7">
    <location>
        <begin position="691"/>
        <end position="701"/>
    </location>
</feature>
<keyword evidence="11" id="KW-1185">Reference proteome</keyword>
<feature type="domain" description="DUF5059" evidence="9">
    <location>
        <begin position="65"/>
        <end position="688"/>
    </location>
</feature>
<evidence type="ECO:0000259" key="8">
    <source>
        <dbReference type="Pfam" id="PF00127"/>
    </source>
</evidence>
<keyword evidence="5" id="KW-0186">Copper</keyword>
<evidence type="ECO:0000313" key="11">
    <source>
        <dbReference type="Proteomes" id="UP000199076"/>
    </source>
</evidence>
<dbReference type="GO" id="GO:0005507">
    <property type="term" value="F:copper ion binding"/>
    <property type="evidence" value="ECO:0007669"/>
    <property type="project" value="InterPro"/>
</dbReference>
<keyword evidence="6" id="KW-0472">Membrane</keyword>
<feature type="compositionally biased region" description="Low complexity" evidence="7">
    <location>
        <begin position="32"/>
        <end position="47"/>
    </location>
</feature>
<evidence type="ECO:0000313" key="10">
    <source>
        <dbReference type="EMBL" id="SDF18189.1"/>
    </source>
</evidence>
<accession>A0A1G7J0X3</accession>
<organism evidence="10 11">
    <name type="scientific">Halorientalis regularis</name>
    <dbReference type="NCBI Taxonomy" id="660518"/>
    <lineage>
        <taxon>Archaea</taxon>
        <taxon>Methanobacteriati</taxon>
        <taxon>Methanobacteriota</taxon>
        <taxon>Stenosarchaea group</taxon>
        <taxon>Halobacteria</taxon>
        <taxon>Halobacteriales</taxon>
        <taxon>Haloarculaceae</taxon>
        <taxon>Halorientalis</taxon>
    </lineage>
</organism>
<dbReference type="PANTHER" id="PTHR34192:SF10">
    <property type="entry name" value="PLASTOCYANIN MAJOR ISOFORM, CHLOROPLASTIC-RELATED"/>
    <property type="match status" value="1"/>
</dbReference>
<gene>
    <name evidence="10" type="ORF">SAMN05216218_104151</name>
</gene>
<reference evidence="11" key="1">
    <citation type="submission" date="2016-10" db="EMBL/GenBank/DDBJ databases">
        <authorList>
            <person name="Varghese N."/>
            <person name="Submissions S."/>
        </authorList>
    </citation>
    <scope>NUCLEOTIDE SEQUENCE [LARGE SCALE GENOMIC DNA]</scope>
    <source>
        <strain evidence="11">IBRC-M 10760</strain>
    </source>
</reference>
<dbReference type="GO" id="GO:0016020">
    <property type="term" value="C:membrane"/>
    <property type="evidence" value="ECO:0007669"/>
    <property type="project" value="UniProtKB-SubCell"/>
</dbReference>
<dbReference type="EMBL" id="FNBK01000004">
    <property type="protein sequence ID" value="SDF18189.1"/>
    <property type="molecule type" value="Genomic_DNA"/>
</dbReference>
<evidence type="ECO:0000259" key="9">
    <source>
        <dbReference type="Pfam" id="PF16502"/>
    </source>
</evidence>
<dbReference type="Pfam" id="PF00127">
    <property type="entry name" value="Copper-bind"/>
    <property type="match status" value="1"/>
</dbReference>
<dbReference type="InterPro" id="IPR032445">
    <property type="entry name" value="DUF5059"/>
</dbReference>
<evidence type="ECO:0000256" key="1">
    <source>
        <dbReference type="ARBA" id="ARBA00004370"/>
    </source>
</evidence>
<dbReference type="STRING" id="660518.SAMN05216218_104151"/>
<name>A0A1G7J0X3_9EURY</name>
<dbReference type="InterPro" id="IPR000923">
    <property type="entry name" value="BlueCu_1"/>
</dbReference>
<dbReference type="OrthoDB" id="4392at2157"/>
<dbReference type="CDD" id="cd04220">
    <property type="entry name" value="Halocyanin"/>
    <property type="match status" value="1"/>
</dbReference>
<evidence type="ECO:0000256" key="3">
    <source>
        <dbReference type="ARBA" id="ARBA00022723"/>
    </source>
</evidence>
<evidence type="ECO:0000256" key="4">
    <source>
        <dbReference type="ARBA" id="ARBA00022982"/>
    </source>
</evidence>
<dbReference type="RefSeq" id="WP_092689720.1">
    <property type="nucleotide sequence ID" value="NZ_FNBK01000004.1"/>
</dbReference>
<sequence length="827" mass="84626">MRPNRRQVLRTATAVAAGLGFAGCSGGSQNGTPTDTATDVPTDTPASTEDDTEAETSSSVGAEAAVAAEWTAMRARLDDALALGVAGHGDAGASVGQSVFARFEGANGEYGAHEFLEATSEANYSGFEEDGLVVMNEGLNAGDVEAARDGWRTANTNLREATITRIGETGANALAVLRFGAAVNNVELLAAAGDTEGATAVGREVLGWWETSPAHDAVESADSEAYERLEGAMEAAISAAQSGNVENLRSATTTALSASATGAYAVAASEQVAGAGQLAAYQAQGWDAATLASMGGAGEAQAHAAVLTTYRARVHDAHWVGTRGETDTAQTMAQDVFAHFEGATAHDALEAADAEAYEGFESGLDSLISAIGDGNSSGIDDALATVDDNLVAGIEALVGPSGAAVLEAEFFRTRVQDAWEIYRLGDNDTAAGIAQSLFQTFEGNELGFHEAFEDADAEAYESFESHLGSLRTAFENTNDSGVETHATAVLDELLGFETTAGSTGRVGAGEAAYMAARIFDATGVAALGKPARANSIVQETFAGFEAGAGGFHKALEEADSELYETFESDLSAVGSAASNGGDVYGTAKMFYGKAVDAAYAVVGSGGTSVAASAITPVMQDVFADFEGATVHEMLEDADQGAYEGYEAALDEYISALESGSGVESAATAYADASIRAQFAVVGAVDEAPVGDGSGESGGGGEETSLQGGPNVQDGVPEDADHVVDMEAVAFEPKELTVKKGDTVAWKHAGGEAHSVTAYEGKIPEGAEYWASGGFESQSAAETGWENGKGAVQSGQSYSHTFETTGTHEYFCIPHEMAGMKGKLVVEG</sequence>
<proteinExistence type="predicted"/>
<dbReference type="AlphaFoldDB" id="A0A1G7J0X3"/>
<dbReference type="PROSITE" id="PS51257">
    <property type="entry name" value="PROKAR_LIPOPROTEIN"/>
    <property type="match status" value="1"/>
</dbReference>
<keyword evidence="4" id="KW-0249">Electron transport</keyword>
<evidence type="ECO:0000256" key="6">
    <source>
        <dbReference type="ARBA" id="ARBA00023136"/>
    </source>
</evidence>
<evidence type="ECO:0000256" key="7">
    <source>
        <dbReference type="SAM" id="MobiDB-lite"/>
    </source>
</evidence>
<feature type="domain" description="Blue (type 1) copper" evidence="8">
    <location>
        <begin position="723"/>
        <end position="826"/>
    </location>
</feature>
<dbReference type="SUPFAM" id="SSF49503">
    <property type="entry name" value="Cupredoxins"/>
    <property type="match status" value="1"/>
</dbReference>
<evidence type="ECO:0000256" key="5">
    <source>
        <dbReference type="ARBA" id="ARBA00023008"/>
    </source>
</evidence>
<dbReference type="Proteomes" id="UP000199076">
    <property type="component" value="Unassembled WGS sequence"/>
</dbReference>
<feature type="region of interest" description="Disordered" evidence="7">
    <location>
        <begin position="687"/>
        <end position="714"/>
    </location>
</feature>
<dbReference type="PROSITE" id="PS51318">
    <property type="entry name" value="TAT"/>
    <property type="match status" value="1"/>
</dbReference>
<dbReference type="GO" id="GO:0009055">
    <property type="term" value="F:electron transfer activity"/>
    <property type="evidence" value="ECO:0007669"/>
    <property type="project" value="InterPro"/>
</dbReference>
<dbReference type="Gene3D" id="2.60.40.420">
    <property type="entry name" value="Cupredoxins - blue copper proteins"/>
    <property type="match status" value="1"/>
</dbReference>
<dbReference type="PANTHER" id="PTHR34192">
    <property type="entry name" value="PLASTOCYANIN MAJOR ISOFORM, CHLOROPLASTIC-RELATED"/>
    <property type="match status" value="1"/>
</dbReference>
<keyword evidence="3" id="KW-0479">Metal-binding</keyword>
<dbReference type="Pfam" id="PF16502">
    <property type="entry name" value="DUF5059"/>
    <property type="match status" value="1"/>
</dbReference>
<dbReference type="InterPro" id="IPR006311">
    <property type="entry name" value="TAT_signal"/>
</dbReference>
<feature type="region of interest" description="Disordered" evidence="7">
    <location>
        <begin position="23"/>
        <end position="62"/>
    </location>
</feature>
<dbReference type="InterPro" id="IPR008972">
    <property type="entry name" value="Cupredoxin"/>
</dbReference>